<dbReference type="SUPFAM" id="SSF51905">
    <property type="entry name" value="FAD/NAD(P)-binding domain"/>
    <property type="match status" value="1"/>
</dbReference>
<comment type="subcellular location">
    <subcellularLocation>
        <location evidence="12">Cytoplasm</location>
    </subcellularLocation>
</comment>
<evidence type="ECO:0000256" key="3">
    <source>
        <dbReference type="ARBA" id="ARBA00008562"/>
    </source>
</evidence>
<organism evidence="15 16">
    <name type="scientific">Geovibrio thiophilus</name>
    <dbReference type="NCBI Taxonomy" id="139438"/>
    <lineage>
        <taxon>Bacteria</taxon>
        <taxon>Pseudomonadati</taxon>
        <taxon>Deferribacterota</taxon>
        <taxon>Deferribacteres</taxon>
        <taxon>Deferribacterales</taxon>
        <taxon>Geovibrionaceae</taxon>
        <taxon>Geovibrio</taxon>
    </lineage>
</organism>
<keyword evidence="5 12" id="KW-0285">Flavoprotein</keyword>
<dbReference type="OrthoDB" id="9806724at2"/>
<dbReference type="InterPro" id="IPR003953">
    <property type="entry name" value="FAD-dep_OxRdtase_2_FAD-bd"/>
</dbReference>
<dbReference type="Proteomes" id="UP000287502">
    <property type="component" value="Chromosome"/>
</dbReference>
<feature type="domain" description="Fumarate reductase/succinate dehydrogenase flavoprotein-like C-terminal" evidence="14">
    <location>
        <begin position="423"/>
        <end position="505"/>
    </location>
</feature>
<comment type="function">
    <text evidence="12">Catalyzes the oxidation of L-aspartate to iminoaspartate.</text>
</comment>
<protein>
    <recommendedName>
        <fullName evidence="4 10">L-aspartate oxidase</fullName>
        <ecNumber evidence="4 10">1.4.3.16</ecNumber>
    </recommendedName>
</protein>
<evidence type="ECO:0000256" key="2">
    <source>
        <dbReference type="ARBA" id="ARBA00004950"/>
    </source>
</evidence>
<evidence type="ECO:0000256" key="8">
    <source>
        <dbReference type="ARBA" id="ARBA00023002"/>
    </source>
</evidence>
<keyword evidence="8 12" id="KW-0560">Oxidoreductase</keyword>
<dbReference type="InterPro" id="IPR037099">
    <property type="entry name" value="Fum_R/Succ_DH_flav-like_C_sf"/>
</dbReference>
<dbReference type="Pfam" id="PF00890">
    <property type="entry name" value="FAD_binding_2"/>
    <property type="match status" value="1"/>
</dbReference>
<evidence type="ECO:0000256" key="4">
    <source>
        <dbReference type="ARBA" id="ARBA00012173"/>
    </source>
</evidence>
<sequence>MNKKRFDYIVLGSGVAGLRAAIELAGHGDVALITKCVLGESSSEYAQGGVAVALSEEDDIVLHYEDTLKAGDGLCVKEAVKTLVAEGPEYITQLISWGAKFDTKEGALSFTREAAHSVNRIIHAHGDATGHEIVRTLKEYSLKFINIYRLDYTYAIDFIKEDGRVTGVLALDEKSGEFTSFFSKAVIVATGGAGRLFTRTTNPDVSTGDGAAMAFRAGAELEDMEFFQFHPTALHFPGAPAFLLSESMRGEGAVLRNNAGERFCFSYHEDGELAPRDVVSRSIFFEMNKTKTNHVYLDVTHLDKEHILLRFPKIYNTCLGYGIDITQDYIPVSPAAHYYMGGIKTDLDGRASLKGLYACGEAACTGVHGANRLASNSLLEGVVFGGRSAKAAIKDSENTDISDTEVQTAEKFAEADYAESLKSIQEIMWKYVSVSRNETGLKAAVSELSAFLKRFEDRTPSDRKTAELKNLAQSGLLMAHAALAREGSRGGHYRDDKPEKITEDYHIYFSNAEFNPHFR</sequence>
<dbReference type="EMBL" id="CP035108">
    <property type="protein sequence ID" value="QAR33634.1"/>
    <property type="molecule type" value="Genomic_DNA"/>
</dbReference>
<dbReference type="InterPro" id="IPR005288">
    <property type="entry name" value="NadB"/>
</dbReference>
<evidence type="ECO:0000256" key="5">
    <source>
        <dbReference type="ARBA" id="ARBA00022630"/>
    </source>
</evidence>
<dbReference type="AlphaFoldDB" id="A0A3R5XXH0"/>
<dbReference type="RefSeq" id="WP_128466920.1">
    <property type="nucleotide sequence ID" value="NZ_CP035108.1"/>
</dbReference>
<dbReference type="PRINTS" id="PR00368">
    <property type="entry name" value="FADPNR"/>
</dbReference>
<evidence type="ECO:0000256" key="1">
    <source>
        <dbReference type="ARBA" id="ARBA00001974"/>
    </source>
</evidence>
<evidence type="ECO:0000256" key="7">
    <source>
        <dbReference type="ARBA" id="ARBA00022827"/>
    </source>
</evidence>
<proteinExistence type="inferred from homology"/>
<dbReference type="GO" id="GO:0008734">
    <property type="term" value="F:L-aspartate oxidase activity"/>
    <property type="evidence" value="ECO:0007669"/>
    <property type="project" value="UniProtKB-UniRule"/>
</dbReference>
<dbReference type="InterPro" id="IPR015939">
    <property type="entry name" value="Fum_Rdtase/Succ_DH_flav-like_C"/>
</dbReference>
<keyword evidence="6 12" id="KW-0662">Pyridine nucleotide biosynthesis</keyword>
<dbReference type="Gene3D" id="3.50.50.60">
    <property type="entry name" value="FAD/NAD(P)-binding domain"/>
    <property type="match status" value="1"/>
</dbReference>
<reference evidence="15 16" key="1">
    <citation type="submission" date="2019-01" db="EMBL/GenBank/DDBJ databases">
        <title>Geovibrio thiophilus DSM 11263, complete genome.</title>
        <authorList>
            <person name="Spring S."/>
            <person name="Bunk B."/>
            <person name="Sproer C."/>
        </authorList>
    </citation>
    <scope>NUCLEOTIDE SEQUENCE [LARGE SCALE GENOMIC DNA]</scope>
    <source>
        <strain evidence="15 16">DSM 11263</strain>
    </source>
</reference>
<dbReference type="Gene3D" id="3.90.700.10">
    <property type="entry name" value="Succinate dehydrogenase/fumarate reductase flavoprotein, catalytic domain"/>
    <property type="match status" value="1"/>
</dbReference>
<comment type="catalytic activity">
    <reaction evidence="9">
        <text>L-aspartate + O2 = iminosuccinate + H2O2</text>
        <dbReference type="Rhea" id="RHEA:25876"/>
        <dbReference type="ChEBI" id="CHEBI:15379"/>
        <dbReference type="ChEBI" id="CHEBI:16240"/>
        <dbReference type="ChEBI" id="CHEBI:29991"/>
        <dbReference type="ChEBI" id="CHEBI:77875"/>
        <dbReference type="EC" id="1.4.3.16"/>
    </reaction>
    <physiologicalReaction direction="left-to-right" evidence="9">
        <dbReference type="Rhea" id="RHEA:25877"/>
    </physiologicalReaction>
</comment>
<gene>
    <name evidence="15" type="primary">nadB</name>
    <name evidence="15" type="ORF">EP073_09540</name>
</gene>
<dbReference type="PANTHER" id="PTHR42716">
    <property type="entry name" value="L-ASPARTATE OXIDASE"/>
    <property type="match status" value="1"/>
</dbReference>
<dbReference type="GO" id="GO:0005737">
    <property type="term" value="C:cytoplasm"/>
    <property type="evidence" value="ECO:0007669"/>
    <property type="project" value="UniProtKB-SubCell"/>
</dbReference>
<dbReference type="InterPro" id="IPR036188">
    <property type="entry name" value="FAD/NAD-bd_sf"/>
</dbReference>
<evidence type="ECO:0000313" key="15">
    <source>
        <dbReference type="EMBL" id="QAR33634.1"/>
    </source>
</evidence>
<evidence type="ECO:0000313" key="16">
    <source>
        <dbReference type="Proteomes" id="UP000287502"/>
    </source>
</evidence>
<dbReference type="EC" id="1.4.3.16" evidence="4 10"/>
<dbReference type="SUPFAM" id="SSF46977">
    <property type="entry name" value="Succinate dehydrogenase/fumarate reductase flavoprotein C-terminal domain"/>
    <property type="match status" value="1"/>
</dbReference>
<dbReference type="KEGG" id="gtl:EP073_09540"/>
<evidence type="ECO:0000256" key="12">
    <source>
        <dbReference type="RuleBase" id="RU362049"/>
    </source>
</evidence>
<evidence type="ECO:0000256" key="11">
    <source>
        <dbReference type="PIRSR" id="PIRSR000171-1"/>
    </source>
</evidence>
<keyword evidence="16" id="KW-1185">Reference proteome</keyword>
<dbReference type="PIRSF" id="PIRSF000171">
    <property type="entry name" value="SDHA_APRA_LASPO"/>
    <property type="match status" value="1"/>
</dbReference>
<dbReference type="FunFam" id="3.90.700.10:FF:000002">
    <property type="entry name" value="L-aspartate oxidase"/>
    <property type="match status" value="1"/>
</dbReference>
<dbReference type="SUPFAM" id="SSF56425">
    <property type="entry name" value="Succinate dehydrogenase/fumarate reductase flavoprotein, catalytic domain"/>
    <property type="match status" value="1"/>
</dbReference>
<dbReference type="UniPathway" id="UPA00253">
    <property type="reaction ID" value="UER00326"/>
</dbReference>
<evidence type="ECO:0000259" key="13">
    <source>
        <dbReference type="Pfam" id="PF00890"/>
    </source>
</evidence>
<comment type="cofactor">
    <cofactor evidence="1 12">
        <name>FAD</name>
        <dbReference type="ChEBI" id="CHEBI:57692"/>
    </cofactor>
</comment>
<feature type="active site" description="Proton acceptor" evidence="11">
    <location>
        <position position="276"/>
    </location>
</feature>
<evidence type="ECO:0000256" key="10">
    <source>
        <dbReference type="NCBIfam" id="TIGR00551"/>
    </source>
</evidence>
<name>A0A3R5XXH0_9BACT</name>
<dbReference type="Gene3D" id="1.20.58.100">
    <property type="entry name" value="Fumarate reductase/succinate dehydrogenase flavoprotein-like, C-terminal domain"/>
    <property type="match status" value="1"/>
</dbReference>
<evidence type="ECO:0000259" key="14">
    <source>
        <dbReference type="Pfam" id="PF02910"/>
    </source>
</evidence>
<keyword evidence="7 12" id="KW-0274">FAD</keyword>
<comment type="similarity">
    <text evidence="3 12">Belongs to the FAD-dependent oxidoreductase 2 family. NadB subfamily.</text>
</comment>
<dbReference type="PANTHER" id="PTHR42716:SF2">
    <property type="entry name" value="L-ASPARTATE OXIDASE, CHLOROPLASTIC"/>
    <property type="match status" value="1"/>
</dbReference>
<dbReference type="InterPro" id="IPR027477">
    <property type="entry name" value="Succ_DH/fumarate_Rdtase_cat_sf"/>
</dbReference>
<feature type="domain" description="FAD-dependent oxidoreductase 2 FAD-binding" evidence="13">
    <location>
        <begin position="7"/>
        <end position="378"/>
    </location>
</feature>
<dbReference type="GO" id="GO:0034628">
    <property type="term" value="P:'de novo' NAD+ biosynthetic process from L-aspartate"/>
    <property type="evidence" value="ECO:0007669"/>
    <property type="project" value="TreeGrafter"/>
</dbReference>
<dbReference type="NCBIfam" id="TIGR00551">
    <property type="entry name" value="nadB"/>
    <property type="match status" value="1"/>
</dbReference>
<evidence type="ECO:0000256" key="6">
    <source>
        <dbReference type="ARBA" id="ARBA00022642"/>
    </source>
</evidence>
<dbReference type="Pfam" id="PF02910">
    <property type="entry name" value="Succ_DH_flav_C"/>
    <property type="match status" value="1"/>
</dbReference>
<comment type="pathway">
    <text evidence="2 12">Cofactor biosynthesis; NAD(+) biosynthesis; iminoaspartate from L-aspartate (oxidase route): step 1/1.</text>
</comment>
<evidence type="ECO:0000256" key="9">
    <source>
        <dbReference type="ARBA" id="ARBA00048305"/>
    </source>
</evidence>
<accession>A0A3R5XXH0</accession>